<evidence type="ECO:0000313" key="1">
    <source>
        <dbReference type="Proteomes" id="UP000035642"/>
    </source>
</evidence>
<evidence type="ECO:0000313" key="2">
    <source>
        <dbReference type="WBParaSite" id="ACAC_0000603001-mRNA-1"/>
    </source>
</evidence>
<sequence length="108" mass="12796">RKRSICIISVFQFEVFTHEYRERKEIPNCGDHGDKESSCCSTSLSNNDKKRIINTSRKLQKAVYSLQWCVSSERLNFCRYFHLPFCNEVISEMVNKMKEIGDYLDKLM</sequence>
<dbReference type="AlphaFoldDB" id="A0A0K0D7I5"/>
<dbReference type="STRING" id="6313.A0A0K0D7I5"/>
<accession>A0A0K0D7I5</accession>
<dbReference type="WBParaSite" id="ACAC_0000603001-mRNA-1">
    <property type="protein sequence ID" value="ACAC_0000603001-mRNA-1"/>
    <property type="gene ID" value="ACAC_0000603001"/>
</dbReference>
<name>A0A0K0D7I5_ANGCA</name>
<organism evidence="1 2">
    <name type="scientific">Angiostrongylus cantonensis</name>
    <name type="common">Rat lungworm</name>
    <dbReference type="NCBI Taxonomy" id="6313"/>
    <lineage>
        <taxon>Eukaryota</taxon>
        <taxon>Metazoa</taxon>
        <taxon>Ecdysozoa</taxon>
        <taxon>Nematoda</taxon>
        <taxon>Chromadorea</taxon>
        <taxon>Rhabditida</taxon>
        <taxon>Rhabditina</taxon>
        <taxon>Rhabditomorpha</taxon>
        <taxon>Strongyloidea</taxon>
        <taxon>Metastrongylidae</taxon>
        <taxon>Angiostrongylus</taxon>
    </lineage>
</organism>
<protein>
    <submittedName>
        <fullName evidence="2">Secreted protein</fullName>
    </submittedName>
</protein>
<reference evidence="2" key="2">
    <citation type="submission" date="2017-02" db="UniProtKB">
        <authorList>
            <consortium name="WormBaseParasite"/>
        </authorList>
    </citation>
    <scope>IDENTIFICATION</scope>
</reference>
<reference evidence="1" key="1">
    <citation type="submission" date="2012-09" db="EMBL/GenBank/DDBJ databases">
        <authorList>
            <person name="Martin A.A."/>
        </authorList>
    </citation>
    <scope>NUCLEOTIDE SEQUENCE</scope>
</reference>
<keyword evidence="1" id="KW-1185">Reference proteome</keyword>
<proteinExistence type="predicted"/>
<dbReference type="Proteomes" id="UP000035642">
    <property type="component" value="Unassembled WGS sequence"/>
</dbReference>